<keyword evidence="6" id="KW-0863">Zinc-finger</keyword>
<dbReference type="GO" id="GO:0008270">
    <property type="term" value="F:zinc ion binding"/>
    <property type="evidence" value="ECO:0007669"/>
    <property type="project" value="UniProtKB-KW"/>
</dbReference>
<feature type="compositionally biased region" description="Low complexity" evidence="9">
    <location>
        <begin position="353"/>
        <end position="372"/>
    </location>
</feature>
<proteinExistence type="predicted"/>
<feature type="compositionally biased region" description="Acidic residues" evidence="9">
    <location>
        <begin position="764"/>
        <end position="775"/>
    </location>
</feature>
<dbReference type="GeneID" id="103378682"/>
<evidence type="ECO:0000256" key="3">
    <source>
        <dbReference type="ARBA" id="ARBA00012483"/>
    </source>
</evidence>
<evidence type="ECO:0000256" key="7">
    <source>
        <dbReference type="ARBA" id="ARBA00022786"/>
    </source>
</evidence>
<feature type="domain" description="RING-CH-type" evidence="10">
    <location>
        <begin position="608"/>
        <end position="678"/>
    </location>
</feature>
<feature type="compositionally biased region" description="Low complexity" evidence="9">
    <location>
        <begin position="15"/>
        <end position="36"/>
    </location>
</feature>
<evidence type="ECO:0000256" key="2">
    <source>
        <dbReference type="ARBA" id="ARBA00004906"/>
    </source>
</evidence>
<feature type="compositionally biased region" description="Polar residues" evidence="9">
    <location>
        <begin position="247"/>
        <end position="256"/>
    </location>
</feature>
<accession>A0A3P8ULL9</accession>
<dbReference type="CDD" id="cd16812">
    <property type="entry name" value="RING_CH-C4HC3_MARCH7"/>
    <property type="match status" value="1"/>
</dbReference>
<dbReference type="Gene3D" id="3.30.40.10">
    <property type="entry name" value="Zinc/RING finger domain, C3HC4 (zinc finger)"/>
    <property type="match status" value="1"/>
</dbReference>
<keyword evidence="12" id="KW-1185">Reference proteome</keyword>
<reference evidence="11" key="3">
    <citation type="submission" date="2025-09" db="UniProtKB">
        <authorList>
            <consortium name="Ensembl"/>
        </authorList>
    </citation>
    <scope>IDENTIFICATION</scope>
</reference>
<feature type="compositionally biased region" description="Basic and acidic residues" evidence="9">
    <location>
        <begin position="582"/>
        <end position="593"/>
    </location>
</feature>
<dbReference type="RefSeq" id="XP_008308195.1">
    <property type="nucleotide sequence ID" value="XM_008309973.3"/>
</dbReference>
<dbReference type="AlphaFoldDB" id="A0A3P8ULL9"/>
<dbReference type="InterPro" id="IPR011016">
    <property type="entry name" value="Znf_RING-CH"/>
</dbReference>
<feature type="compositionally biased region" description="Basic and acidic residues" evidence="9">
    <location>
        <begin position="201"/>
        <end position="219"/>
    </location>
</feature>
<reference evidence="11 12" key="1">
    <citation type="journal article" date="2014" name="Nat. Genet.">
        <title>Whole-genome sequence of a flatfish provides insights into ZW sex chromosome evolution and adaptation to a benthic lifestyle.</title>
        <authorList>
            <person name="Chen S."/>
            <person name="Zhang G."/>
            <person name="Shao C."/>
            <person name="Huang Q."/>
            <person name="Liu G."/>
            <person name="Zhang P."/>
            <person name="Song W."/>
            <person name="An N."/>
            <person name="Chalopin D."/>
            <person name="Volff J.N."/>
            <person name="Hong Y."/>
            <person name="Li Q."/>
            <person name="Sha Z."/>
            <person name="Zhou H."/>
            <person name="Xie M."/>
            <person name="Yu Q."/>
            <person name="Liu Y."/>
            <person name="Xiang H."/>
            <person name="Wang N."/>
            <person name="Wu K."/>
            <person name="Yang C."/>
            <person name="Zhou Q."/>
            <person name="Liao X."/>
            <person name="Yang L."/>
            <person name="Hu Q."/>
            <person name="Zhang J."/>
            <person name="Meng L."/>
            <person name="Jin L."/>
            <person name="Tian Y."/>
            <person name="Lian J."/>
            <person name="Yang J."/>
            <person name="Miao G."/>
            <person name="Liu S."/>
            <person name="Liang Z."/>
            <person name="Yan F."/>
            <person name="Li Y."/>
            <person name="Sun B."/>
            <person name="Zhang H."/>
            <person name="Zhang J."/>
            <person name="Zhu Y."/>
            <person name="Du M."/>
            <person name="Zhao Y."/>
            <person name="Schartl M."/>
            <person name="Tang Q."/>
            <person name="Wang J."/>
        </authorList>
    </citation>
    <scope>NUCLEOTIDE SEQUENCE</scope>
</reference>
<sequence length="775" mass="85382">MMDSSSRRLPFCLSSSRSSYISGPSVSSSSLGSSRLNSRETTLSNDRFQRGPSSYKTDLDQQNSRYLSSSRDYSGSDSRSTSWRLPTSLTSSGRSYDYTRNDSSLSSRSKLSDSDSRFGMRSSLLNTSDDGDSKRAKLSYSNRALYSRSSSASLTGSVYSTNGLSSGRGAAENPKELFDSSRGTGYSRPSSSSSKAFSSWREQETKYEPRLLGLGERRTRTPGVVSSLYQTDRVTSTYAQGARPKETSYTSSPSSTARERSFNHQFSSSSSSASHFSPLVQEPSSRATARPLNSSNLRSSQNQTVIPESSSHVPSSYSRRSSWYTRPESTLPPRPACESEEPQGRSSTRRLLSRLFSRRSSQDSSSGSSSVRSLDEDSPSTGGESVDGDEGTRMTSVDLDRAGLEATLSSLRNGRADLTPIQENHNSVNPAASRMSSWREPGVGSSNSSREGGGGNSSWLTSSLRGRCPPLLSRLRRHTRHENAQSAAASEEGEGGAGRPQRLLRRWEDAEQKTSDEEDGDDDEEEGAVGLEAFEAGHPWELDDESLPELEEGTLSSSRRRQAPYQNPFMGPLRGAEISLDSQKEKADSTRDQEKLRKIKESLLLEDSDEDEGDLCRICQMGEDAVSNPLIQPCRCTGSLQYVHQECIKRWLCSKIGSGTNLEAITTCELCKAKLRLNIDDFNIQELYRTHAQSEYDEFISSGLYLVVLLHFCEQRFSDVLGAVDAAGLFNLVRILHEHMDSLRNSNEDSDGEVPDGRPSIDFSDLDEDLEDVFE</sequence>
<feature type="compositionally biased region" description="Low complexity" evidence="9">
    <location>
        <begin position="64"/>
        <end position="85"/>
    </location>
</feature>
<feature type="region of interest" description="Disordered" evidence="9">
    <location>
        <begin position="413"/>
        <end position="465"/>
    </location>
</feature>
<dbReference type="PANTHER" id="PTHR14471">
    <property type="entry name" value="MARCH7/10 E3 UBIQUITIN PROTEIN LIGASE FAMILY MEMBER"/>
    <property type="match status" value="1"/>
</dbReference>
<feature type="compositionally biased region" description="Polar residues" evidence="9">
    <location>
        <begin position="227"/>
        <end position="239"/>
    </location>
</feature>
<feature type="compositionally biased region" description="Acidic residues" evidence="9">
    <location>
        <begin position="542"/>
        <end position="552"/>
    </location>
</feature>
<feature type="region of interest" description="Disordered" evidence="9">
    <location>
        <begin position="163"/>
        <end position="400"/>
    </location>
</feature>
<feature type="region of interest" description="Disordered" evidence="9">
    <location>
        <begin position="15"/>
        <end position="135"/>
    </location>
</feature>
<dbReference type="InParanoid" id="A0A3P8ULL9"/>
<feature type="region of interest" description="Disordered" evidence="9">
    <location>
        <begin position="744"/>
        <end position="775"/>
    </location>
</feature>
<feature type="compositionally biased region" description="Polar residues" evidence="9">
    <location>
        <begin position="40"/>
        <end position="63"/>
    </location>
</feature>
<dbReference type="PROSITE" id="PS51292">
    <property type="entry name" value="ZF_RING_CH"/>
    <property type="match status" value="1"/>
</dbReference>
<dbReference type="GeneTree" id="ENSGT00530000063836"/>
<evidence type="ECO:0000256" key="1">
    <source>
        <dbReference type="ARBA" id="ARBA00000900"/>
    </source>
</evidence>
<dbReference type="CTD" id="64844"/>
<feature type="compositionally biased region" description="Polar residues" evidence="9">
    <location>
        <begin position="421"/>
        <end position="436"/>
    </location>
</feature>
<comment type="pathway">
    <text evidence="2">Protein modification; protein ubiquitination.</text>
</comment>
<dbReference type="Pfam" id="PF12906">
    <property type="entry name" value="RINGv"/>
    <property type="match status" value="1"/>
</dbReference>
<dbReference type="OrthoDB" id="2154780at2759"/>
<evidence type="ECO:0000313" key="12">
    <source>
        <dbReference type="Proteomes" id="UP000265120"/>
    </source>
</evidence>
<dbReference type="InterPro" id="IPR013083">
    <property type="entry name" value="Znf_RING/FYVE/PHD"/>
</dbReference>
<dbReference type="Ensembl" id="ENSCSET00000001203.1">
    <property type="protein sequence ID" value="ENSCSEP00000001175.1"/>
    <property type="gene ID" value="ENSCSEG00000000818.1"/>
</dbReference>
<evidence type="ECO:0000256" key="5">
    <source>
        <dbReference type="ARBA" id="ARBA00022723"/>
    </source>
</evidence>
<evidence type="ECO:0000256" key="8">
    <source>
        <dbReference type="ARBA" id="ARBA00022833"/>
    </source>
</evidence>
<reference evidence="11" key="2">
    <citation type="submission" date="2025-08" db="UniProtKB">
        <authorList>
            <consortium name="Ensembl"/>
        </authorList>
    </citation>
    <scope>IDENTIFICATION</scope>
</reference>
<dbReference type="RefSeq" id="XP_024911446.1">
    <property type="nucleotide sequence ID" value="XM_025055678.1"/>
</dbReference>
<keyword evidence="8" id="KW-0862">Zinc</keyword>
<feature type="compositionally biased region" description="Low complexity" evidence="9">
    <location>
        <begin position="263"/>
        <end position="277"/>
    </location>
</feature>
<keyword evidence="4" id="KW-0808">Transferase</keyword>
<feature type="region of interest" description="Disordered" evidence="9">
    <location>
        <begin position="538"/>
        <end position="593"/>
    </location>
</feature>
<comment type="catalytic activity">
    <reaction evidence="1">
        <text>S-ubiquitinyl-[E2 ubiquitin-conjugating enzyme]-L-cysteine + [acceptor protein]-L-lysine = [E2 ubiquitin-conjugating enzyme]-L-cysteine + N(6)-ubiquitinyl-[acceptor protein]-L-lysine.</text>
        <dbReference type="EC" id="2.3.2.27"/>
    </reaction>
</comment>
<name>A0A3P8ULL9_CYNSE</name>
<dbReference type="SMART" id="SM00744">
    <property type="entry name" value="RINGv"/>
    <property type="match status" value="1"/>
</dbReference>
<dbReference type="EC" id="2.3.2.27" evidence="3"/>
<feature type="region of interest" description="Disordered" evidence="9">
    <location>
        <begin position="480"/>
        <end position="504"/>
    </location>
</feature>
<organism evidence="11 12">
    <name type="scientific">Cynoglossus semilaevis</name>
    <name type="common">Tongue sole</name>
    <dbReference type="NCBI Taxonomy" id="244447"/>
    <lineage>
        <taxon>Eukaryota</taxon>
        <taxon>Metazoa</taxon>
        <taxon>Chordata</taxon>
        <taxon>Craniata</taxon>
        <taxon>Vertebrata</taxon>
        <taxon>Euteleostomi</taxon>
        <taxon>Actinopterygii</taxon>
        <taxon>Neopterygii</taxon>
        <taxon>Teleostei</taxon>
        <taxon>Neoteleostei</taxon>
        <taxon>Acanthomorphata</taxon>
        <taxon>Carangaria</taxon>
        <taxon>Pleuronectiformes</taxon>
        <taxon>Pleuronectoidei</taxon>
        <taxon>Cynoglossidae</taxon>
        <taxon>Cynoglossinae</taxon>
        <taxon>Cynoglossus</taxon>
    </lineage>
</organism>
<keyword evidence="7" id="KW-0833">Ubl conjugation pathway</keyword>
<evidence type="ECO:0000313" key="11">
    <source>
        <dbReference type="Ensembl" id="ENSCSEP00000001175.1"/>
    </source>
</evidence>
<feature type="compositionally biased region" description="Low complexity" evidence="9">
    <location>
        <begin position="292"/>
        <end position="322"/>
    </location>
</feature>
<dbReference type="KEGG" id="csem:103378682"/>
<evidence type="ECO:0000259" key="10">
    <source>
        <dbReference type="PROSITE" id="PS51292"/>
    </source>
</evidence>
<evidence type="ECO:0000256" key="9">
    <source>
        <dbReference type="SAM" id="MobiDB-lite"/>
    </source>
</evidence>
<dbReference type="STRING" id="244447.ENSCSEP00000001175"/>
<keyword evidence="5" id="KW-0479">Metal-binding</keyword>
<feature type="compositionally biased region" description="Low complexity" evidence="9">
    <location>
        <begin position="180"/>
        <end position="199"/>
    </location>
</feature>
<dbReference type="InterPro" id="IPR052297">
    <property type="entry name" value="RING-CH-type_E3_ubiq-ligase"/>
</dbReference>
<dbReference type="Proteomes" id="UP000265120">
    <property type="component" value="Chromosome 5"/>
</dbReference>
<evidence type="ECO:0000256" key="4">
    <source>
        <dbReference type="ARBA" id="ARBA00022679"/>
    </source>
</evidence>
<dbReference type="OMA" id="RMMSGNR"/>
<dbReference type="GO" id="GO:0061630">
    <property type="term" value="F:ubiquitin protein ligase activity"/>
    <property type="evidence" value="ECO:0007669"/>
    <property type="project" value="UniProtKB-EC"/>
</dbReference>
<dbReference type="SUPFAM" id="SSF57850">
    <property type="entry name" value="RING/U-box"/>
    <property type="match status" value="1"/>
</dbReference>
<protein>
    <recommendedName>
        <fullName evidence="3">RING-type E3 ubiquitin transferase</fullName>
        <ecNumber evidence="3">2.3.2.27</ecNumber>
    </recommendedName>
</protein>
<dbReference type="PANTHER" id="PTHR14471:SF1">
    <property type="entry name" value="E3 UBIQUITIN-PROTEIN LIGASE MARCHF7"/>
    <property type="match status" value="1"/>
</dbReference>
<evidence type="ECO:0000256" key="6">
    <source>
        <dbReference type="ARBA" id="ARBA00022771"/>
    </source>
</evidence>